<dbReference type="AlphaFoldDB" id="A0A076LK84"/>
<dbReference type="EMBL" id="CP006664">
    <property type="protein sequence ID" value="AIJ08930.1"/>
    <property type="molecule type" value="Genomic_DNA"/>
</dbReference>
<dbReference type="PANTHER" id="PTHR39586:SF1">
    <property type="entry name" value="CYTOPLASMIC PROTEIN"/>
    <property type="match status" value="1"/>
</dbReference>
<sequence length="109" mass="12254">MSDYAIVHGHLQQIEAQMRALSLWQAQAPAADALASQEPFCVDTLEAAEWLQWVFLPRMHALLLCRAPLPQRMAIAPYIEMAYPQELARVAPLLAALQRLDRHLGGDPR</sequence>
<evidence type="ECO:0000313" key="4">
    <source>
        <dbReference type="Proteomes" id="UP000028681"/>
    </source>
</evidence>
<dbReference type="PANTHER" id="PTHR39586">
    <property type="entry name" value="CYTOPLASMIC PROTEIN-RELATED"/>
    <property type="match status" value="1"/>
</dbReference>
<evidence type="ECO:0000313" key="3">
    <source>
        <dbReference type="EMBL" id="AIJ08930.1"/>
    </source>
</evidence>
<reference evidence="3 4" key="1">
    <citation type="journal article" date="2012" name="PLoS ONE">
        <title>Edwardsiella comparative phylogenomics reveal the new intra/inter-species taxonomic relationships, virulence evolution and niche adaptation mechanisms.</title>
        <authorList>
            <person name="Yang M."/>
            <person name="Lv Y."/>
            <person name="Xiao J."/>
            <person name="Wu H."/>
            <person name="Zheng H."/>
            <person name="Liu Q."/>
            <person name="Zhang Y."/>
            <person name="Wang Q."/>
        </authorList>
    </citation>
    <scope>NUCLEOTIDE SEQUENCE [LARGE SCALE GENOMIC DNA]</scope>
    <source>
        <strain evidence="4">080813</strain>
    </source>
</reference>
<dbReference type="InterPro" id="IPR007384">
    <property type="entry name" value="UCP006257"/>
</dbReference>
<organism evidence="3 4">
    <name type="scientific">Edwardsiella anguillarum ET080813</name>
    <dbReference type="NCBI Taxonomy" id="667120"/>
    <lineage>
        <taxon>Bacteria</taxon>
        <taxon>Pseudomonadati</taxon>
        <taxon>Pseudomonadota</taxon>
        <taxon>Gammaproteobacteria</taxon>
        <taxon>Enterobacterales</taxon>
        <taxon>Hafniaceae</taxon>
        <taxon>Edwardsiella</taxon>
    </lineage>
</organism>
<dbReference type="Pfam" id="PF04287">
    <property type="entry name" value="DUF446"/>
    <property type="match status" value="1"/>
</dbReference>
<dbReference type="RefSeq" id="WP_034163211.1">
    <property type="nucleotide sequence ID" value="NZ_CP006664.1"/>
</dbReference>
<dbReference type="GO" id="GO:0044010">
    <property type="term" value="P:single-species biofilm formation"/>
    <property type="evidence" value="ECO:0007669"/>
    <property type="project" value="TreeGrafter"/>
</dbReference>
<dbReference type="InterPro" id="IPR036814">
    <property type="entry name" value="YqcC-like_sf"/>
</dbReference>
<evidence type="ECO:0000259" key="2">
    <source>
        <dbReference type="Pfam" id="PF04287"/>
    </source>
</evidence>
<evidence type="ECO:0000256" key="1">
    <source>
        <dbReference type="ARBA" id="ARBA00060999"/>
    </source>
</evidence>
<comment type="similarity">
    <text evidence="1">To the N-terminal of E.carotovora exoenzyme regulation regulon ORF1. The C-terminal part is colinear with YqcB.</text>
</comment>
<dbReference type="HOGENOM" id="CLU_130358_0_0_6"/>
<proteinExistence type="predicted"/>
<dbReference type="InterPro" id="IPR023376">
    <property type="entry name" value="YqcC-like_dom"/>
</dbReference>
<dbReference type="Gene3D" id="1.20.1440.40">
    <property type="entry name" value="YqcC-like"/>
    <property type="match status" value="1"/>
</dbReference>
<dbReference type="PIRSF" id="PIRSF006257">
    <property type="entry name" value="UCP006257"/>
    <property type="match status" value="1"/>
</dbReference>
<dbReference type="GeneID" id="33940072"/>
<feature type="domain" description="YqcC-like" evidence="2">
    <location>
        <begin position="8"/>
        <end position="102"/>
    </location>
</feature>
<gene>
    <name evidence="3" type="ORF">ETEE_2491</name>
</gene>
<dbReference type="FunFam" id="1.20.1440.40:FF:000001">
    <property type="entry name" value="DUF446 domain protein"/>
    <property type="match status" value="1"/>
</dbReference>
<dbReference type="SUPFAM" id="SSF158452">
    <property type="entry name" value="YqcC-like"/>
    <property type="match status" value="1"/>
</dbReference>
<name>A0A076LK84_9GAMM</name>
<protein>
    <recommendedName>
        <fullName evidence="2">YqcC-like domain-containing protein</fullName>
    </recommendedName>
</protein>
<dbReference type="Proteomes" id="UP000028681">
    <property type="component" value="Chromosome"/>
</dbReference>
<accession>A0A076LK84</accession>
<dbReference type="KEGG" id="ete:ETEE_2491"/>